<evidence type="ECO:0000256" key="5">
    <source>
        <dbReference type="ARBA" id="ARBA00037066"/>
    </source>
</evidence>
<evidence type="ECO:0000313" key="8">
    <source>
        <dbReference type="Proteomes" id="UP001165044"/>
    </source>
</evidence>
<keyword evidence="8" id="KW-1185">Reference proteome</keyword>
<keyword evidence="4" id="KW-1278">Translocase</keyword>
<dbReference type="PANTHER" id="PTHR42794">
    <property type="entry name" value="HEMIN IMPORT ATP-BINDING PROTEIN HMUV"/>
    <property type="match status" value="1"/>
</dbReference>
<keyword evidence="3 7" id="KW-0067">ATP-binding</keyword>
<dbReference type="SMART" id="SM00382">
    <property type="entry name" value="AAA"/>
    <property type="match status" value="1"/>
</dbReference>
<dbReference type="PROSITE" id="PS50893">
    <property type="entry name" value="ABC_TRANSPORTER_2"/>
    <property type="match status" value="1"/>
</dbReference>
<dbReference type="Proteomes" id="UP001165044">
    <property type="component" value="Unassembled WGS sequence"/>
</dbReference>
<accession>A0ABQ5PY95</accession>
<dbReference type="Pfam" id="PF00005">
    <property type="entry name" value="ABC_tran"/>
    <property type="match status" value="1"/>
</dbReference>
<organism evidence="7 8">
    <name type="scientific">Geothrix edaphica</name>
    <dbReference type="NCBI Taxonomy" id="2927976"/>
    <lineage>
        <taxon>Bacteria</taxon>
        <taxon>Pseudomonadati</taxon>
        <taxon>Acidobacteriota</taxon>
        <taxon>Holophagae</taxon>
        <taxon>Holophagales</taxon>
        <taxon>Holophagaceae</taxon>
        <taxon>Geothrix</taxon>
    </lineage>
</organism>
<dbReference type="InterPro" id="IPR003593">
    <property type="entry name" value="AAA+_ATPase"/>
</dbReference>
<dbReference type="CDD" id="cd03214">
    <property type="entry name" value="ABC_Iron-Siderophores_B12_Hemin"/>
    <property type="match status" value="1"/>
</dbReference>
<evidence type="ECO:0000256" key="4">
    <source>
        <dbReference type="ARBA" id="ARBA00022967"/>
    </source>
</evidence>
<dbReference type="InterPro" id="IPR003439">
    <property type="entry name" value="ABC_transporter-like_ATP-bd"/>
</dbReference>
<protein>
    <submittedName>
        <fullName evidence="7">Hemin import ATP-binding protein HmuV</fullName>
    </submittedName>
</protein>
<comment type="caution">
    <text evidence="7">The sequence shown here is derived from an EMBL/GenBank/DDBJ whole genome shotgun (WGS) entry which is preliminary data.</text>
</comment>
<dbReference type="InterPro" id="IPR027417">
    <property type="entry name" value="P-loop_NTPase"/>
</dbReference>
<comment type="function">
    <text evidence="5">Part of the ABC transporter complex HmuTUV involved in hemin import. Responsible for energy coupling to the transport system.</text>
</comment>
<evidence type="ECO:0000259" key="6">
    <source>
        <dbReference type="PROSITE" id="PS50893"/>
    </source>
</evidence>
<dbReference type="RefSeq" id="WP_285608426.1">
    <property type="nucleotide sequence ID" value="NZ_BSDC01000002.1"/>
</dbReference>
<feature type="domain" description="ABC transporter" evidence="6">
    <location>
        <begin position="1"/>
        <end position="226"/>
    </location>
</feature>
<evidence type="ECO:0000256" key="1">
    <source>
        <dbReference type="ARBA" id="ARBA00022448"/>
    </source>
</evidence>
<reference evidence="7" key="1">
    <citation type="journal article" date="2023" name="Antonie Van Leeuwenhoek">
        <title>Mesoterricola silvestris gen. nov., sp. nov., Mesoterricola sediminis sp. nov., Geothrix oryzae sp. nov., Geothrix edaphica sp. nov., Geothrix rubra sp. nov., and Geothrix limicola sp. nov., six novel members of Acidobacteriota isolated from soils.</title>
        <authorList>
            <person name="Itoh H."/>
            <person name="Sugisawa Y."/>
            <person name="Mise K."/>
            <person name="Xu Z."/>
            <person name="Kuniyasu M."/>
            <person name="Ushijima N."/>
            <person name="Kawano K."/>
            <person name="Kobayashi E."/>
            <person name="Shiratori Y."/>
            <person name="Masuda Y."/>
            <person name="Senoo K."/>
        </authorList>
    </citation>
    <scope>NUCLEOTIDE SEQUENCE</scope>
    <source>
        <strain evidence="7">Red802</strain>
    </source>
</reference>
<name>A0ABQ5PY95_9BACT</name>
<gene>
    <name evidence="7" type="primary">hmuV</name>
    <name evidence="7" type="ORF">GETHED_17020</name>
</gene>
<keyword evidence="1" id="KW-0813">Transport</keyword>
<dbReference type="SUPFAM" id="SSF52540">
    <property type="entry name" value="P-loop containing nucleoside triphosphate hydrolases"/>
    <property type="match status" value="1"/>
</dbReference>
<dbReference type="GO" id="GO:0005524">
    <property type="term" value="F:ATP binding"/>
    <property type="evidence" value="ECO:0007669"/>
    <property type="project" value="UniProtKB-KW"/>
</dbReference>
<dbReference type="PANTHER" id="PTHR42794:SF1">
    <property type="entry name" value="HEMIN IMPORT ATP-BINDING PROTEIN HMUV"/>
    <property type="match status" value="1"/>
</dbReference>
<sequence>MTVALHASGLSVPGRLEAVSLDLGPGELVAMVGPNGAGKSTLIQALAGLLPAHGTVQWNGQALSSIPVAERGRLLAWVGQEAHFEFAFPVREVVAQGRYAWGDDLTGVAEALAELDLTFLADRPATRLSGGERHRVGLARALATRAPIQLWDEPVAQLDVRHALEVMRLARRLVDGGGTVVVSLHDLRAAYRFDRVLVLDRGRLVGNGRPHEVLTADLIRQVFRVEATFVESLVPELPER</sequence>
<dbReference type="EMBL" id="BSDC01000002">
    <property type="protein sequence ID" value="GLH67338.1"/>
    <property type="molecule type" value="Genomic_DNA"/>
</dbReference>
<proteinExistence type="predicted"/>
<evidence type="ECO:0000313" key="7">
    <source>
        <dbReference type="EMBL" id="GLH67338.1"/>
    </source>
</evidence>
<evidence type="ECO:0000256" key="2">
    <source>
        <dbReference type="ARBA" id="ARBA00022741"/>
    </source>
</evidence>
<evidence type="ECO:0000256" key="3">
    <source>
        <dbReference type="ARBA" id="ARBA00022840"/>
    </source>
</evidence>
<keyword evidence="2" id="KW-0547">Nucleotide-binding</keyword>
<dbReference type="Gene3D" id="3.40.50.300">
    <property type="entry name" value="P-loop containing nucleotide triphosphate hydrolases"/>
    <property type="match status" value="1"/>
</dbReference>